<evidence type="ECO:0000313" key="4">
    <source>
        <dbReference type="Proteomes" id="UP000006852"/>
    </source>
</evidence>
<dbReference type="EMBL" id="CP002632">
    <property type="protein sequence ID" value="AEB15443.1"/>
    <property type="molecule type" value="Genomic_DNA"/>
</dbReference>
<feature type="signal peptide" evidence="1">
    <location>
        <begin position="1"/>
        <end position="20"/>
    </location>
</feature>
<dbReference type="GeneID" id="302999893"/>
<dbReference type="InterPro" id="IPR003646">
    <property type="entry name" value="SH3-like_bac-type"/>
</dbReference>
<proteinExistence type="predicted"/>
<dbReference type="HOGENOM" id="CLU_749926_0_0_12"/>
<dbReference type="eggNOG" id="ENOG5030TZE">
    <property type="taxonomic scope" value="Bacteria"/>
</dbReference>
<geneLocation type="plasmid" evidence="3 4">
    <name>pTRESU01</name>
</geneLocation>
<dbReference type="RefSeq" id="WP_013702693.1">
    <property type="nucleotide sequence ID" value="NC_015386.1"/>
</dbReference>
<feature type="chain" id="PRO_5003282971" evidence="1">
    <location>
        <begin position="21"/>
        <end position="388"/>
    </location>
</feature>
<dbReference type="Gene3D" id="2.30.30.40">
    <property type="entry name" value="SH3 Domains"/>
    <property type="match status" value="1"/>
</dbReference>
<evidence type="ECO:0000259" key="2">
    <source>
        <dbReference type="PROSITE" id="PS51781"/>
    </source>
</evidence>
<dbReference type="AlphaFoldDB" id="F2NYE4"/>
<keyword evidence="3" id="KW-0614">Plasmid</keyword>
<keyword evidence="4" id="KW-1185">Reference proteome</keyword>
<gene>
    <name evidence="3" type="ordered locus">Tresu_2581</name>
</gene>
<organism evidence="3 4">
    <name type="scientific">Treponema succinifaciens (strain ATCC 33096 / DSM 2489 / 6091)</name>
    <dbReference type="NCBI Taxonomy" id="869209"/>
    <lineage>
        <taxon>Bacteria</taxon>
        <taxon>Pseudomonadati</taxon>
        <taxon>Spirochaetota</taxon>
        <taxon>Spirochaetia</taxon>
        <taxon>Spirochaetales</taxon>
        <taxon>Treponemataceae</taxon>
        <taxon>Treponema</taxon>
    </lineage>
</organism>
<name>F2NYE4_TRES6</name>
<protein>
    <submittedName>
        <fullName evidence="3">SH3 type 3 domain protein</fullName>
    </submittedName>
</protein>
<accession>F2NYE4</accession>
<evidence type="ECO:0000313" key="3">
    <source>
        <dbReference type="EMBL" id="AEB15443.1"/>
    </source>
</evidence>
<keyword evidence="1" id="KW-0732">Signal</keyword>
<reference evidence="4" key="1">
    <citation type="submission" date="2011-04" db="EMBL/GenBank/DDBJ databases">
        <title>The complete genome of plasmid of Treponema succinifaciens DSM 2489.</title>
        <authorList>
            <person name="Lucas S."/>
            <person name="Copeland A."/>
            <person name="Lapidus A."/>
            <person name="Bruce D."/>
            <person name="Goodwin L."/>
            <person name="Pitluck S."/>
            <person name="Peters L."/>
            <person name="Kyrpides N."/>
            <person name="Mavromatis K."/>
            <person name="Ivanova N."/>
            <person name="Ovchinnikova G."/>
            <person name="Teshima H."/>
            <person name="Detter J.C."/>
            <person name="Tapia R."/>
            <person name="Han C."/>
            <person name="Land M."/>
            <person name="Hauser L."/>
            <person name="Markowitz V."/>
            <person name="Cheng J.-F."/>
            <person name="Hugenholtz P."/>
            <person name="Woyke T."/>
            <person name="Wu D."/>
            <person name="Gronow S."/>
            <person name="Wellnitz S."/>
            <person name="Brambilla E."/>
            <person name="Klenk H.-P."/>
            <person name="Eisen J.A."/>
        </authorList>
    </citation>
    <scope>NUCLEOTIDE SEQUENCE [LARGE SCALE GENOMIC DNA]</scope>
    <source>
        <strain evidence="4">ATCC 33096 / DSM 2489 / 6091</strain>
        <plasmid evidence="4">Plasmid pTRESU01</plasmid>
    </source>
</reference>
<feature type="domain" description="SH3b" evidence="2">
    <location>
        <begin position="306"/>
        <end position="388"/>
    </location>
</feature>
<dbReference type="KEGG" id="tsu:Tresu_2581"/>
<sequence length="388" mass="44868">MKNKVIFFLLFIFFTEFSFSQNNELNYVITEDTVEYYREYENVKTKKIQKGTILSLNSLSNILYKSDFSQINSVLLNNEAEEDFYIPVFFAKPKNTSNVLSTELITHDQTKRVKNLIPAYYLKILRDGNLSKLEKYEKHFNIRYVESERETFSANGITTNLSNCGIYFYSDNKIAFKNILKIEENLYEIEGIAKGDYDELEYDFDCFRWSSILKNTFDNEVEKFYIKIDGDYLSISKLNQDNLIITLVYVDNSTMTELDNLFRNKKRNLSKVIWPRYADGSCDYDESKKTTVATQTQKTTSSTNVSKNKLMTVRENLKLRSGEATSTQVLTVMSAGTKVKILELGKTETIDGISSNWVKVEVQKGAKDREGKPIKQGTVGWCYGGYLE</sequence>
<dbReference type="PROSITE" id="PS51781">
    <property type="entry name" value="SH3B"/>
    <property type="match status" value="1"/>
</dbReference>
<dbReference type="Pfam" id="PF08239">
    <property type="entry name" value="SH3_3"/>
    <property type="match status" value="1"/>
</dbReference>
<evidence type="ECO:0000256" key="1">
    <source>
        <dbReference type="SAM" id="SignalP"/>
    </source>
</evidence>
<dbReference type="OrthoDB" id="322924at2"/>
<dbReference type="Proteomes" id="UP000006852">
    <property type="component" value="Plasmid pTRESU01"/>
</dbReference>